<dbReference type="InterPro" id="IPR001647">
    <property type="entry name" value="HTH_TetR"/>
</dbReference>
<proteinExistence type="predicted"/>
<gene>
    <name evidence="6" type="ORF">GGR11_000335</name>
</gene>
<evidence type="ECO:0000259" key="5">
    <source>
        <dbReference type="PROSITE" id="PS50977"/>
    </source>
</evidence>
<feature type="DNA-binding region" description="H-T-H motif" evidence="4">
    <location>
        <begin position="30"/>
        <end position="49"/>
    </location>
</feature>
<keyword evidence="3" id="KW-0804">Transcription</keyword>
<dbReference type="SUPFAM" id="SSF48498">
    <property type="entry name" value="Tetracyclin repressor-like, C-terminal domain"/>
    <property type="match status" value="1"/>
</dbReference>
<dbReference type="EMBL" id="JACIDA010000001">
    <property type="protein sequence ID" value="MBB3870821.1"/>
    <property type="molecule type" value="Genomic_DNA"/>
</dbReference>
<name>A0A7W6EYC6_9CAUL</name>
<dbReference type="PRINTS" id="PR00455">
    <property type="entry name" value="HTHTETR"/>
</dbReference>
<dbReference type="InterPro" id="IPR009057">
    <property type="entry name" value="Homeodomain-like_sf"/>
</dbReference>
<dbReference type="Pfam" id="PF00440">
    <property type="entry name" value="TetR_N"/>
    <property type="match status" value="1"/>
</dbReference>
<dbReference type="PROSITE" id="PS50977">
    <property type="entry name" value="HTH_TETR_2"/>
    <property type="match status" value="1"/>
</dbReference>
<dbReference type="Gene3D" id="1.10.357.10">
    <property type="entry name" value="Tetracycline Repressor, domain 2"/>
    <property type="match status" value="1"/>
</dbReference>
<feature type="domain" description="HTH tetR-type" evidence="5">
    <location>
        <begin position="7"/>
        <end position="67"/>
    </location>
</feature>
<keyword evidence="2 4" id="KW-0238">DNA-binding</keyword>
<reference evidence="6 7" key="1">
    <citation type="submission" date="2020-08" db="EMBL/GenBank/DDBJ databases">
        <title>Genomic Encyclopedia of Type Strains, Phase IV (KMG-IV): sequencing the most valuable type-strain genomes for metagenomic binning, comparative biology and taxonomic classification.</title>
        <authorList>
            <person name="Goeker M."/>
        </authorList>
    </citation>
    <scope>NUCLEOTIDE SEQUENCE [LARGE SCALE GENOMIC DNA]</scope>
    <source>
        <strain evidence="6 7">DSM 14878</strain>
    </source>
</reference>
<sequence>MTREQMQANRTRILDAAGWLFREKGFDAVSVAEVMKAAGLTHGGFYGHFESKDDLIAQAIAHIFSGGLQGPDDLNAYLDAYLSPLHRDSVAKGCPTAALIADVRRQTPAARLAMTAGFRSQIDRIASAIAETKSPNARRAAIGAWASLVGALVLARTVDDPTLSGEILEETRNWIGGKTGLSRGDEPAVAT</sequence>
<dbReference type="InterPro" id="IPR036271">
    <property type="entry name" value="Tet_transcr_reg_TetR-rel_C_sf"/>
</dbReference>
<dbReference type="GO" id="GO:0003677">
    <property type="term" value="F:DNA binding"/>
    <property type="evidence" value="ECO:0007669"/>
    <property type="project" value="UniProtKB-UniRule"/>
</dbReference>
<evidence type="ECO:0000313" key="7">
    <source>
        <dbReference type="Proteomes" id="UP000532936"/>
    </source>
</evidence>
<protein>
    <submittedName>
        <fullName evidence="6">TetR/AcrR family transcriptional repressor of nem operon</fullName>
    </submittedName>
</protein>
<evidence type="ECO:0000313" key="6">
    <source>
        <dbReference type="EMBL" id="MBB3870821.1"/>
    </source>
</evidence>
<evidence type="ECO:0000256" key="3">
    <source>
        <dbReference type="ARBA" id="ARBA00023163"/>
    </source>
</evidence>
<dbReference type="SUPFAM" id="SSF46689">
    <property type="entry name" value="Homeodomain-like"/>
    <property type="match status" value="1"/>
</dbReference>
<dbReference type="PANTHER" id="PTHR47506:SF7">
    <property type="entry name" value="TRANSCRIPTIONAL REGULATORY PROTEIN"/>
    <property type="match status" value="1"/>
</dbReference>
<evidence type="ECO:0000256" key="2">
    <source>
        <dbReference type="ARBA" id="ARBA00023125"/>
    </source>
</evidence>
<dbReference type="PROSITE" id="PS01081">
    <property type="entry name" value="HTH_TETR_1"/>
    <property type="match status" value="1"/>
</dbReference>
<organism evidence="6 7">
    <name type="scientific">Brevundimonas mediterranea</name>
    <dbReference type="NCBI Taxonomy" id="74329"/>
    <lineage>
        <taxon>Bacteria</taxon>
        <taxon>Pseudomonadati</taxon>
        <taxon>Pseudomonadota</taxon>
        <taxon>Alphaproteobacteria</taxon>
        <taxon>Caulobacterales</taxon>
        <taxon>Caulobacteraceae</taxon>
        <taxon>Brevundimonas</taxon>
    </lineage>
</organism>
<comment type="caution">
    <text evidence="6">The sequence shown here is derived from an EMBL/GenBank/DDBJ whole genome shotgun (WGS) entry which is preliminary data.</text>
</comment>
<dbReference type="AlphaFoldDB" id="A0A7W6EYC6"/>
<accession>A0A7W6EYC6</accession>
<evidence type="ECO:0000256" key="4">
    <source>
        <dbReference type="PROSITE-ProRule" id="PRU00335"/>
    </source>
</evidence>
<dbReference type="Pfam" id="PF16925">
    <property type="entry name" value="TetR_C_13"/>
    <property type="match status" value="1"/>
</dbReference>
<dbReference type="InterPro" id="IPR011075">
    <property type="entry name" value="TetR_C"/>
</dbReference>
<keyword evidence="1" id="KW-0805">Transcription regulation</keyword>
<evidence type="ECO:0000256" key="1">
    <source>
        <dbReference type="ARBA" id="ARBA00023015"/>
    </source>
</evidence>
<dbReference type="InterPro" id="IPR023772">
    <property type="entry name" value="DNA-bd_HTH_TetR-type_CS"/>
</dbReference>
<dbReference type="PANTHER" id="PTHR47506">
    <property type="entry name" value="TRANSCRIPTIONAL REGULATORY PROTEIN"/>
    <property type="match status" value="1"/>
</dbReference>
<dbReference type="Gene3D" id="1.10.10.60">
    <property type="entry name" value="Homeodomain-like"/>
    <property type="match status" value="1"/>
</dbReference>
<dbReference type="Proteomes" id="UP000532936">
    <property type="component" value="Unassembled WGS sequence"/>
</dbReference>